<reference evidence="2" key="2">
    <citation type="submission" date="2020-09" db="EMBL/GenBank/DDBJ databases">
        <authorList>
            <person name="Sun Q."/>
            <person name="Zhou Y."/>
        </authorList>
    </citation>
    <scope>NUCLEOTIDE SEQUENCE</scope>
    <source>
        <strain evidence="2">CGMCC 1.15425</strain>
    </source>
</reference>
<evidence type="ECO:0000313" key="3">
    <source>
        <dbReference type="Proteomes" id="UP000627715"/>
    </source>
</evidence>
<evidence type="ECO:0000259" key="1">
    <source>
        <dbReference type="Pfam" id="PF01863"/>
    </source>
</evidence>
<dbReference type="Gene3D" id="3.30.2010.10">
    <property type="entry name" value="Metalloproteases ('zincins'), catalytic domain"/>
    <property type="match status" value="1"/>
</dbReference>
<dbReference type="InterPro" id="IPR002725">
    <property type="entry name" value="YgjP-like_metallopeptidase"/>
</dbReference>
<evidence type="ECO:0000313" key="2">
    <source>
        <dbReference type="EMBL" id="GFZ82000.1"/>
    </source>
</evidence>
<feature type="domain" description="YgjP-like metallopeptidase" evidence="1">
    <location>
        <begin position="27"/>
        <end position="232"/>
    </location>
</feature>
<accession>A0A916QNJ7</accession>
<dbReference type="Pfam" id="PF01863">
    <property type="entry name" value="YgjP-like"/>
    <property type="match status" value="1"/>
</dbReference>
<protein>
    <recommendedName>
        <fullName evidence="1">YgjP-like metallopeptidase domain-containing protein</fullName>
    </recommendedName>
</protein>
<dbReference type="AlphaFoldDB" id="A0A916QNJ7"/>
<dbReference type="Proteomes" id="UP000627715">
    <property type="component" value="Unassembled WGS sequence"/>
</dbReference>
<name>A0A916QNJ7_9GAMM</name>
<sequence>MNVMATKPEYRDGNGFIAEVIRSPRKRTADIRVEDGAVSVVVPTELSIERIDSLLKTKRKWIKEKIALHREKAPVSGRQFVSGEAFSYLGRNYRLKVTKGNFAPVKLVQGRLLVSTPEGSQQPHMIRNALVRWYKRQAILKLTDKVDRYAERVGVKPAAIEVRSFKSRWGSCTQRGELHFNWQIMMAPNQLVDYVVVHELCHLLRHDHSPGFWKEVERVMPDFMQRKEQLKEYSTLLTL</sequence>
<reference evidence="2" key="1">
    <citation type="journal article" date="2014" name="Int. J. Syst. Evol. Microbiol.">
        <title>Complete genome sequence of Corynebacterium casei LMG S-19264T (=DSM 44701T), isolated from a smear-ripened cheese.</title>
        <authorList>
            <consortium name="US DOE Joint Genome Institute (JGI-PGF)"/>
            <person name="Walter F."/>
            <person name="Albersmeier A."/>
            <person name="Kalinowski J."/>
            <person name="Ruckert C."/>
        </authorList>
    </citation>
    <scope>NUCLEOTIDE SEQUENCE</scope>
    <source>
        <strain evidence="2">CGMCC 1.15425</strain>
    </source>
</reference>
<dbReference type="EMBL" id="BMIY01000012">
    <property type="protein sequence ID" value="GFZ82000.1"/>
    <property type="molecule type" value="Genomic_DNA"/>
</dbReference>
<gene>
    <name evidence="2" type="ORF">GCM10011403_26850</name>
</gene>
<proteinExistence type="predicted"/>
<dbReference type="InterPro" id="IPR053136">
    <property type="entry name" value="UTP_pyrophosphatase-like"/>
</dbReference>
<comment type="caution">
    <text evidence="2">The sequence shown here is derived from an EMBL/GenBank/DDBJ whole genome shotgun (WGS) entry which is preliminary data.</text>
</comment>
<keyword evidence="3" id="KW-1185">Reference proteome</keyword>
<dbReference type="CDD" id="cd07344">
    <property type="entry name" value="M48_yhfN_like"/>
    <property type="match status" value="1"/>
</dbReference>
<organism evidence="2 3">
    <name type="scientific">Pseudohongiella nitratireducens</name>
    <dbReference type="NCBI Taxonomy" id="1768907"/>
    <lineage>
        <taxon>Bacteria</taxon>
        <taxon>Pseudomonadati</taxon>
        <taxon>Pseudomonadota</taxon>
        <taxon>Gammaproteobacteria</taxon>
        <taxon>Pseudomonadales</taxon>
        <taxon>Pseudohongiellaceae</taxon>
        <taxon>Pseudohongiella</taxon>
    </lineage>
</organism>
<dbReference type="PANTHER" id="PTHR30399">
    <property type="entry name" value="UNCHARACTERIZED PROTEIN YGJP"/>
    <property type="match status" value="1"/>
</dbReference>
<dbReference type="PANTHER" id="PTHR30399:SF1">
    <property type="entry name" value="UTP PYROPHOSPHATASE"/>
    <property type="match status" value="1"/>
</dbReference>